<dbReference type="EMBL" id="UFQS01000004">
    <property type="protein sequence ID" value="SSW96815.1"/>
    <property type="molecule type" value="Genomic_DNA"/>
</dbReference>
<dbReference type="InterPro" id="IPR006984">
    <property type="entry name" value="Fcf1/UTP23"/>
</dbReference>
<dbReference type="GO" id="GO:0032040">
    <property type="term" value="C:small-subunit processome"/>
    <property type="evidence" value="ECO:0007669"/>
    <property type="project" value="InterPro"/>
</dbReference>
<reference evidence="10" key="1">
    <citation type="submission" date="2018-04" db="EMBL/GenBank/DDBJ databases">
        <authorList>
            <person name="Go L.Y."/>
            <person name="Mitchell J.A."/>
        </authorList>
    </citation>
    <scope>NUCLEOTIDE SEQUENCE</scope>
    <source>
        <tissue evidence="10">Whole organism</tissue>
    </source>
</reference>
<evidence type="ECO:0000256" key="1">
    <source>
        <dbReference type="ARBA" id="ARBA00004604"/>
    </source>
</evidence>
<sequence length="253" mass="29345">MKINRLKRAQKHLEFYCNNFGFREPYQVLIDGTFCFNALKNHVQIIHQLKKYIQAEIKPLTTPCCIIEAEQLGSQFLATTKLLKELKIHKCGHEKSPITGSNCLKFMSKKSRYIIATQDRDLQDWIRDRAGIPLIYFHQIAPILENPSKASMKVADKTIEKVVQVTKDQEDRLNFYKKKEGLIEEKSNTVIQKKRKAKGGPNPLSCKKKKKVSNPNIEKSHVRSRIIEKKRKKIKIPKHIKEILSVENKNNAV</sequence>
<dbReference type="PANTHER" id="PTHR12416">
    <property type="entry name" value="RRNA-PROCESSING PROTEIN UTP23 HOMOLOG"/>
    <property type="match status" value="1"/>
</dbReference>
<dbReference type="GO" id="GO:0006364">
    <property type="term" value="P:rRNA processing"/>
    <property type="evidence" value="ECO:0007669"/>
    <property type="project" value="UniProtKB-KW"/>
</dbReference>
<keyword evidence="2" id="KW-0690">Ribosome biogenesis</keyword>
<dbReference type="InterPro" id="IPR057776">
    <property type="entry name" value="UTP23_sensor"/>
</dbReference>
<dbReference type="Gene3D" id="3.40.50.1010">
    <property type="entry name" value="5'-nuclease"/>
    <property type="match status" value="1"/>
</dbReference>
<feature type="domain" description="UTP23 sensor motif region" evidence="9">
    <location>
        <begin position="192"/>
        <end position="211"/>
    </location>
</feature>
<evidence type="ECO:0000256" key="4">
    <source>
        <dbReference type="ARBA" id="ARBA00023242"/>
    </source>
</evidence>
<evidence type="ECO:0000313" key="10">
    <source>
        <dbReference type="EMBL" id="SSW96815.1"/>
    </source>
</evidence>
<protein>
    <recommendedName>
        <fullName evidence="7">rRNA-processing protein UTP23 homolog</fullName>
    </recommendedName>
</protein>
<dbReference type="VEuPathDB" id="VectorBase:CSON011444"/>
<dbReference type="SUPFAM" id="SSF88723">
    <property type="entry name" value="PIN domain-like"/>
    <property type="match status" value="1"/>
</dbReference>
<dbReference type="Pfam" id="PF04900">
    <property type="entry name" value="Fcf1"/>
    <property type="match status" value="1"/>
</dbReference>
<dbReference type="EMBL" id="UFQT01000004">
    <property type="protein sequence ID" value="SSX17202.1"/>
    <property type="molecule type" value="Genomic_DNA"/>
</dbReference>
<dbReference type="AlphaFoldDB" id="A0A336LGU9"/>
<evidence type="ECO:0000259" key="9">
    <source>
        <dbReference type="Pfam" id="PF24779"/>
    </source>
</evidence>
<keyword evidence="4" id="KW-0539">Nucleus</keyword>
<evidence type="ECO:0000256" key="6">
    <source>
        <dbReference type="ARBA" id="ARBA00038503"/>
    </source>
</evidence>
<comment type="subcellular location">
    <subcellularLocation>
        <location evidence="1">Nucleus</location>
        <location evidence="1">Nucleolus</location>
    </subcellularLocation>
</comment>
<evidence type="ECO:0000256" key="3">
    <source>
        <dbReference type="ARBA" id="ARBA00022552"/>
    </source>
</evidence>
<reference evidence="11" key="2">
    <citation type="submission" date="2018-07" db="EMBL/GenBank/DDBJ databases">
        <authorList>
            <person name="Quirk P.G."/>
            <person name="Krulwich T.A."/>
        </authorList>
    </citation>
    <scope>NUCLEOTIDE SEQUENCE</scope>
</reference>
<name>A0A336LGU9_CULSO</name>
<accession>A0A336LGU9</accession>
<evidence type="ECO:0000256" key="5">
    <source>
        <dbReference type="ARBA" id="ARBA00037300"/>
    </source>
</evidence>
<comment type="function">
    <text evidence="5">Involved in rRNA-processing and ribosome biogenesis.</text>
</comment>
<proteinExistence type="inferred from homology"/>
<evidence type="ECO:0000313" key="11">
    <source>
        <dbReference type="EMBL" id="SSX17202.1"/>
    </source>
</evidence>
<evidence type="ECO:0000256" key="8">
    <source>
        <dbReference type="SAM" id="MobiDB-lite"/>
    </source>
</evidence>
<keyword evidence="3" id="KW-0698">rRNA processing</keyword>
<evidence type="ECO:0000256" key="2">
    <source>
        <dbReference type="ARBA" id="ARBA00022517"/>
    </source>
</evidence>
<dbReference type="FunFam" id="3.40.50.1010:FF:000006">
    <property type="entry name" value="rRNA-processing protein UTP23 homolog"/>
    <property type="match status" value="1"/>
</dbReference>
<organism evidence="11">
    <name type="scientific">Culicoides sonorensis</name>
    <name type="common">Biting midge</name>
    <dbReference type="NCBI Taxonomy" id="179676"/>
    <lineage>
        <taxon>Eukaryota</taxon>
        <taxon>Metazoa</taxon>
        <taxon>Ecdysozoa</taxon>
        <taxon>Arthropoda</taxon>
        <taxon>Hexapoda</taxon>
        <taxon>Insecta</taxon>
        <taxon>Pterygota</taxon>
        <taxon>Neoptera</taxon>
        <taxon>Endopterygota</taxon>
        <taxon>Diptera</taxon>
        <taxon>Nematocera</taxon>
        <taxon>Chironomoidea</taxon>
        <taxon>Ceratopogonidae</taxon>
        <taxon>Ceratopogoninae</taxon>
        <taxon>Culicoides</taxon>
        <taxon>Monoculicoides</taxon>
    </lineage>
</organism>
<evidence type="ECO:0000256" key="7">
    <source>
        <dbReference type="ARBA" id="ARBA00071400"/>
    </source>
</evidence>
<dbReference type="CDD" id="cd09866">
    <property type="entry name" value="PIN_Fcf1-Utp23-H"/>
    <property type="match status" value="1"/>
</dbReference>
<comment type="similarity">
    <text evidence="6">Belongs to the UTP23/FCF1 family. UTP23 subfamily.</text>
</comment>
<gene>
    <name evidence="11" type="primary">CSON011444</name>
</gene>
<dbReference type="OMA" id="CCMQALY"/>
<dbReference type="InterPro" id="IPR029060">
    <property type="entry name" value="PIN-like_dom_sf"/>
</dbReference>
<dbReference type="Pfam" id="PF24779">
    <property type="entry name" value="UTP23_sensor"/>
    <property type="match status" value="1"/>
</dbReference>
<feature type="region of interest" description="Disordered" evidence="8">
    <location>
        <begin position="194"/>
        <end position="218"/>
    </location>
</feature>